<gene>
    <name evidence="1" type="ORF">PIB30_005727</name>
</gene>
<sequence>MHGLRLREALDVLFASIPHATNVDFLEEWRLDVANWVKNIGCVCLDARWRDGNRVYALSLASRYEFRFISTIYKLV</sequence>
<proteinExistence type="predicted"/>
<dbReference type="Proteomes" id="UP001341840">
    <property type="component" value="Unassembled WGS sequence"/>
</dbReference>
<accession>A0ABU6V2W4</accession>
<dbReference type="EMBL" id="JASCZI010151046">
    <property type="protein sequence ID" value="MED6167762.1"/>
    <property type="molecule type" value="Genomic_DNA"/>
</dbReference>
<protein>
    <submittedName>
        <fullName evidence="1">Uncharacterized protein</fullName>
    </submittedName>
</protein>
<keyword evidence="2" id="KW-1185">Reference proteome</keyword>
<reference evidence="1 2" key="1">
    <citation type="journal article" date="2023" name="Plants (Basel)">
        <title>Bridging the Gap: Combining Genomics and Transcriptomics Approaches to Understand Stylosanthes scabra, an Orphan Legume from the Brazilian Caatinga.</title>
        <authorList>
            <person name="Ferreira-Neto J.R.C."/>
            <person name="da Silva M.D."/>
            <person name="Binneck E."/>
            <person name="de Melo N.F."/>
            <person name="da Silva R.H."/>
            <person name="de Melo A.L.T.M."/>
            <person name="Pandolfi V."/>
            <person name="Bustamante F.O."/>
            <person name="Brasileiro-Vidal A.C."/>
            <person name="Benko-Iseppon A.M."/>
        </authorList>
    </citation>
    <scope>NUCLEOTIDE SEQUENCE [LARGE SCALE GENOMIC DNA]</scope>
    <source>
        <tissue evidence="1">Leaves</tissue>
    </source>
</reference>
<organism evidence="1 2">
    <name type="scientific">Stylosanthes scabra</name>
    <dbReference type="NCBI Taxonomy" id="79078"/>
    <lineage>
        <taxon>Eukaryota</taxon>
        <taxon>Viridiplantae</taxon>
        <taxon>Streptophyta</taxon>
        <taxon>Embryophyta</taxon>
        <taxon>Tracheophyta</taxon>
        <taxon>Spermatophyta</taxon>
        <taxon>Magnoliopsida</taxon>
        <taxon>eudicotyledons</taxon>
        <taxon>Gunneridae</taxon>
        <taxon>Pentapetalae</taxon>
        <taxon>rosids</taxon>
        <taxon>fabids</taxon>
        <taxon>Fabales</taxon>
        <taxon>Fabaceae</taxon>
        <taxon>Papilionoideae</taxon>
        <taxon>50 kb inversion clade</taxon>
        <taxon>dalbergioids sensu lato</taxon>
        <taxon>Dalbergieae</taxon>
        <taxon>Pterocarpus clade</taxon>
        <taxon>Stylosanthes</taxon>
    </lineage>
</organism>
<comment type="caution">
    <text evidence="1">The sequence shown here is derived from an EMBL/GenBank/DDBJ whole genome shotgun (WGS) entry which is preliminary data.</text>
</comment>
<evidence type="ECO:0000313" key="2">
    <source>
        <dbReference type="Proteomes" id="UP001341840"/>
    </source>
</evidence>
<evidence type="ECO:0000313" key="1">
    <source>
        <dbReference type="EMBL" id="MED6167762.1"/>
    </source>
</evidence>
<name>A0ABU6V2W4_9FABA</name>